<dbReference type="Gene3D" id="3.40.50.300">
    <property type="entry name" value="P-loop containing nucleotide triphosphate hydrolases"/>
    <property type="match status" value="1"/>
</dbReference>
<keyword evidence="4 7" id="KW-0408">Iron</keyword>
<name>A0A1I0BZF6_9GAMM</name>
<dbReference type="Pfam" id="PF10609">
    <property type="entry name" value="ParA"/>
    <property type="match status" value="1"/>
</dbReference>
<dbReference type="STRING" id="1123402.SAMN02583745_01426"/>
<dbReference type="InterPro" id="IPR044304">
    <property type="entry name" value="NUBPL-like"/>
</dbReference>
<evidence type="ECO:0000256" key="5">
    <source>
        <dbReference type="ARBA" id="ARBA00023014"/>
    </source>
</evidence>
<dbReference type="GO" id="GO:0016226">
    <property type="term" value="P:iron-sulfur cluster assembly"/>
    <property type="evidence" value="ECO:0007669"/>
    <property type="project" value="InterPro"/>
</dbReference>
<dbReference type="InterPro" id="IPR033756">
    <property type="entry name" value="YlxH/NBP35"/>
</dbReference>
<evidence type="ECO:0000256" key="6">
    <source>
        <dbReference type="ARBA" id="ARBA00024036"/>
    </source>
</evidence>
<dbReference type="InterPro" id="IPR019591">
    <property type="entry name" value="Mrp/NBP35_ATP-bd"/>
</dbReference>
<sequence length="384" mass="42340">MIDKSIQNNANFLSHFIELPAFTQLQLSDIFSNYHTFSQNTGILSHCLLTERWLINCILDTDNNLLLEWKFPFAWQYGFKKMQEDLNETLINRLGLNSISWRYSHAIEAFNINKSIKSIKHILAVSSGKGGVGKSSVTVNLAAALTKQGAKVGVLDADIYGPSIPTMFGTEGSKLTSPDGQHMQPIMAYNIATNSIGYLSSEQNAMIWRGPMASKALIQLLEETLWPDLDYLIIDMPPGTGDIQITLGQKIPLSSSLIVTTPQDIALIDARKGIKMFNDVNVPILGIIENMSWHICSNCGHAESIFGVDGAHKLSSEFAVELLGQIPLHISVREDLDAGCPTVIAREETDVSVAFLSLSEKISALNYLKCKSMTEKHIAITQID</sequence>
<keyword evidence="5 7" id="KW-0411">Iron-sulfur</keyword>
<dbReference type="AlphaFoldDB" id="A0A1I0BZF6"/>
<keyword evidence="3 7" id="KW-0067">ATP-binding</keyword>
<evidence type="ECO:0000256" key="1">
    <source>
        <dbReference type="ARBA" id="ARBA00022723"/>
    </source>
</evidence>
<dbReference type="EMBL" id="FOHV01000009">
    <property type="protein sequence ID" value="SET12462.1"/>
    <property type="molecule type" value="Genomic_DNA"/>
</dbReference>
<dbReference type="GO" id="GO:0005524">
    <property type="term" value="F:ATP binding"/>
    <property type="evidence" value="ECO:0007669"/>
    <property type="project" value="UniProtKB-UniRule"/>
</dbReference>
<evidence type="ECO:0000313" key="8">
    <source>
        <dbReference type="EMBL" id="SET12462.1"/>
    </source>
</evidence>
<dbReference type="NCBIfam" id="NF008669">
    <property type="entry name" value="PRK11670.1"/>
    <property type="match status" value="1"/>
</dbReference>
<dbReference type="OrthoDB" id="9809679at2"/>
<keyword evidence="7" id="KW-0378">Hydrolase</keyword>
<proteinExistence type="inferred from homology"/>
<dbReference type="GO" id="GO:0140663">
    <property type="term" value="F:ATP-dependent FeS chaperone activity"/>
    <property type="evidence" value="ECO:0007669"/>
    <property type="project" value="InterPro"/>
</dbReference>
<evidence type="ECO:0000256" key="2">
    <source>
        <dbReference type="ARBA" id="ARBA00022741"/>
    </source>
</evidence>
<protein>
    <recommendedName>
        <fullName evidence="7">Iron-sulfur cluster carrier protein</fullName>
    </recommendedName>
</protein>
<comment type="subunit">
    <text evidence="7">Homodimer.</text>
</comment>
<organism evidence="8 9">
    <name type="scientific">Thorsellia anophelis DSM 18579</name>
    <dbReference type="NCBI Taxonomy" id="1123402"/>
    <lineage>
        <taxon>Bacteria</taxon>
        <taxon>Pseudomonadati</taxon>
        <taxon>Pseudomonadota</taxon>
        <taxon>Gammaproteobacteria</taxon>
        <taxon>Enterobacterales</taxon>
        <taxon>Thorselliaceae</taxon>
        <taxon>Thorsellia</taxon>
    </lineage>
</organism>
<reference evidence="9" key="1">
    <citation type="submission" date="2016-10" db="EMBL/GenBank/DDBJ databases">
        <authorList>
            <person name="Varghese N."/>
            <person name="Submissions S."/>
        </authorList>
    </citation>
    <scope>NUCLEOTIDE SEQUENCE [LARGE SCALE GENOMIC DNA]</scope>
    <source>
        <strain evidence="9">DSM 18579</strain>
    </source>
</reference>
<dbReference type="GO" id="GO:0005829">
    <property type="term" value="C:cytosol"/>
    <property type="evidence" value="ECO:0007669"/>
    <property type="project" value="TreeGrafter"/>
</dbReference>
<comment type="similarity">
    <text evidence="6 7">Belongs to the Mrp/NBP35 ATP-binding proteins family.</text>
</comment>
<comment type="function">
    <text evidence="7">Binds and transfers iron-sulfur (Fe-S) clusters to target apoproteins. Can hydrolyze ATP.</text>
</comment>
<evidence type="ECO:0000256" key="4">
    <source>
        <dbReference type="ARBA" id="ARBA00023004"/>
    </source>
</evidence>
<evidence type="ECO:0000313" key="9">
    <source>
        <dbReference type="Proteomes" id="UP000242642"/>
    </source>
</evidence>
<evidence type="ECO:0000256" key="7">
    <source>
        <dbReference type="HAMAP-Rule" id="MF_02040"/>
    </source>
</evidence>
<dbReference type="SUPFAM" id="SSF52540">
    <property type="entry name" value="P-loop containing nucleoside triphosphate hydrolases"/>
    <property type="match status" value="1"/>
</dbReference>
<dbReference type="InterPro" id="IPR027417">
    <property type="entry name" value="P-loop_NTPase"/>
</dbReference>
<dbReference type="FunFam" id="3.40.50.300:FF:000418">
    <property type="entry name" value="Iron-sulfur cluster carrier protein"/>
    <property type="match status" value="1"/>
</dbReference>
<keyword evidence="2 7" id="KW-0547">Nucleotide-binding</keyword>
<dbReference type="CDD" id="cd02037">
    <property type="entry name" value="Mrp_NBP35"/>
    <property type="match status" value="1"/>
</dbReference>
<dbReference type="GO" id="GO:0016887">
    <property type="term" value="F:ATP hydrolysis activity"/>
    <property type="evidence" value="ECO:0007669"/>
    <property type="project" value="UniProtKB-UniRule"/>
</dbReference>
<gene>
    <name evidence="8" type="ORF">SAMN02583745_01426</name>
</gene>
<dbReference type="InterPro" id="IPR000808">
    <property type="entry name" value="Mrp-like_CS"/>
</dbReference>
<dbReference type="HAMAP" id="MF_02040">
    <property type="entry name" value="Mrp_NBP35"/>
    <property type="match status" value="1"/>
</dbReference>
<keyword evidence="1 7" id="KW-0479">Metal-binding</keyword>
<evidence type="ECO:0000256" key="3">
    <source>
        <dbReference type="ARBA" id="ARBA00022840"/>
    </source>
</evidence>
<dbReference type="PANTHER" id="PTHR42961">
    <property type="entry name" value="IRON-SULFUR PROTEIN NUBPL"/>
    <property type="match status" value="1"/>
</dbReference>
<dbReference type="RefSeq" id="WP_093319072.1">
    <property type="nucleotide sequence ID" value="NZ_FOHV01000009.1"/>
</dbReference>
<dbReference type="PROSITE" id="PS01215">
    <property type="entry name" value="MRP"/>
    <property type="match status" value="1"/>
</dbReference>
<dbReference type="GO" id="GO:0051539">
    <property type="term" value="F:4 iron, 4 sulfur cluster binding"/>
    <property type="evidence" value="ECO:0007669"/>
    <property type="project" value="TreeGrafter"/>
</dbReference>
<dbReference type="PANTHER" id="PTHR42961:SF2">
    <property type="entry name" value="IRON-SULFUR PROTEIN NUBPL"/>
    <property type="match status" value="1"/>
</dbReference>
<dbReference type="Proteomes" id="UP000242642">
    <property type="component" value="Unassembled WGS sequence"/>
</dbReference>
<feature type="binding site" evidence="7">
    <location>
        <begin position="128"/>
        <end position="135"/>
    </location>
    <ligand>
        <name>ATP</name>
        <dbReference type="ChEBI" id="CHEBI:30616"/>
    </ligand>
</feature>
<accession>A0A1I0BZF6</accession>
<keyword evidence="9" id="KW-1185">Reference proteome</keyword>
<dbReference type="GO" id="GO:0046872">
    <property type="term" value="F:metal ion binding"/>
    <property type="evidence" value="ECO:0007669"/>
    <property type="project" value="UniProtKB-KW"/>
</dbReference>